<organism evidence="1 2">
    <name type="scientific">Methylocaldum szegediense</name>
    <dbReference type="NCBI Taxonomy" id="73780"/>
    <lineage>
        <taxon>Bacteria</taxon>
        <taxon>Pseudomonadati</taxon>
        <taxon>Pseudomonadota</taxon>
        <taxon>Gammaproteobacteria</taxon>
        <taxon>Methylococcales</taxon>
        <taxon>Methylococcaceae</taxon>
        <taxon>Methylocaldum</taxon>
    </lineage>
</organism>
<gene>
    <name evidence="1" type="ORF">MSZNOR_2934</name>
</gene>
<evidence type="ECO:0000313" key="2">
    <source>
        <dbReference type="Proteomes" id="UP001162030"/>
    </source>
</evidence>
<protein>
    <submittedName>
        <fullName evidence="1">Uncharacterized protein</fullName>
    </submittedName>
</protein>
<accession>A0ABM9I3U3</accession>
<dbReference type="Proteomes" id="UP001162030">
    <property type="component" value="Chromosome"/>
</dbReference>
<proteinExistence type="predicted"/>
<keyword evidence="2" id="KW-1185">Reference proteome</keyword>
<sequence>MPSPPVKRNILNEFAVAPYERMGRYPYAAYPLEIRMGGRLQSTREQSVYPVAAELARRQTDTVNHHQRNIPCIRPVVAVAALDTPRIRQPMVDDFHVSNRIQNYRSSMLFAQDLDNHYSHIFGFVNPVTIPETLTL</sequence>
<reference evidence="1 2" key="1">
    <citation type="submission" date="2023-03" db="EMBL/GenBank/DDBJ databases">
        <authorList>
            <person name="Pearce D."/>
        </authorList>
    </citation>
    <scope>NUCLEOTIDE SEQUENCE [LARGE SCALE GENOMIC DNA]</scope>
    <source>
        <strain evidence="1">Msz</strain>
    </source>
</reference>
<name>A0ABM9I3U3_9GAMM</name>
<dbReference type="EMBL" id="OX458333">
    <property type="protein sequence ID" value="CAI8873888.1"/>
    <property type="molecule type" value="Genomic_DNA"/>
</dbReference>
<evidence type="ECO:0000313" key="1">
    <source>
        <dbReference type="EMBL" id="CAI8873888.1"/>
    </source>
</evidence>